<evidence type="ECO:0000313" key="3">
    <source>
        <dbReference type="EMBL" id="URF04031.1"/>
    </source>
</evidence>
<reference evidence="2 4" key="1">
    <citation type="submission" date="2019-05" db="EMBL/GenBank/DDBJ databases">
        <title>Whole genome sequence analysis of Cupriavidus campinensis S14E4C strain.</title>
        <authorList>
            <person name="Abbaszade G."/>
            <person name="Szabo A."/>
            <person name="Toumi M."/>
            <person name="Toth E."/>
        </authorList>
    </citation>
    <scope>NUCLEOTIDE SEQUENCE [LARGE SCALE GENOMIC DNA]</scope>
    <source>
        <strain evidence="2 4">S14E4C</strain>
    </source>
</reference>
<dbReference type="Proteomes" id="UP000318943">
    <property type="component" value="Unassembled WGS sequence"/>
</dbReference>
<evidence type="ECO:0000313" key="4">
    <source>
        <dbReference type="Proteomes" id="UP000318943"/>
    </source>
</evidence>
<dbReference type="RefSeq" id="WP_144201981.1">
    <property type="nucleotide sequence ID" value="NZ_CP097330.1"/>
</dbReference>
<gene>
    <name evidence="3" type="primary">gspL</name>
    <name evidence="2" type="ORF">FGG12_24700</name>
    <name evidence="3" type="ORF">M5D45_16365</name>
</gene>
<dbReference type="SUPFAM" id="SSF53067">
    <property type="entry name" value="Actin-like ATPase domain"/>
    <property type="match status" value="1"/>
</dbReference>
<evidence type="ECO:0000313" key="5">
    <source>
        <dbReference type="Proteomes" id="UP001056132"/>
    </source>
</evidence>
<evidence type="ECO:0000256" key="1">
    <source>
        <dbReference type="SAM" id="MobiDB-lite"/>
    </source>
</evidence>
<dbReference type="Gene3D" id="3.30.420.380">
    <property type="match status" value="1"/>
</dbReference>
<dbReference type="KEGG" id="ccam:M5D45_16365"/>
<dbReference type="NCBIfam" id="TIGR01709">
    <property type="entry name" value="typeII_sec_gspL"/>
    <property type="match status" value="1"/>
</dbReference>
<name>A0AAE9L1V5_9BURK</name>
<feature type="region of interest" description="Disordered" evidence="1">
    <location>
        <begin position="467"/>
        <end position="497"/>
    </location>
</feature>
<reference evidence="3" key="2">
    <citation type="journal article" date="2022" name="Microbiol. Resour. Announc.">
        <title>Genome Sequence of Cupriavidus campinensis Strain G5, a Member of a Bacterial Consortium Capable of Polyethylene Degradation.</title>
        <authorList>
            <person name="Schneider B."/>
            <person name="Pfeiffer F."/>
            <person name="Dyall-Smith M."/>
            <person name="Kunte H.J."/>
        </authorList>
    </citation>
    <scope>NUCLEOTIDE SEQUENCE</scope>
    <source>
        <strain evidence="3">G5</strain>
    </source>
</reference>
<dbReference type="Proteomes" id="UP001056132">
    <property type="component" value="Chromosome 1"/>
</dbReference>
<sequence length="497" mass="53319">MSTTLYVRLPQRPHDQPQPWQFGAMAFALVRTPVADKSRRPGLPHAPELLREGHALAADMPAADRLVLIVAASDVLLTTAMVPPLPPARLRLALPNLVEDMLATDAAPCHIALGPALDPAATARGARRRLLMVTDRAWLRAALDNFAEHKHRRRHVVAAQLCLPLPEPVEAVPADAEAPEPVLAGAGAAQPAPAVPVSKPVVPVQPATLIVEAAATALSQSASLLNVTATATTEATRMWQLTARTGQYEGFGLLLGDAALAAWQALAPAGQWHGDATARAHAPVPALRAQPTVTRASRISETWRIWLTGAEECLQNPQLDLAQFEFAQGRMDRWNLRAWRLPVALAVGLLLVQIIGTNIQWLLLRNEAKRVEAAQADLLHTAFPNVPQIAEPPLLMRRQVEQLRTASGRSVPGDFLPLADGFARGAQQLPPDALLALEYRAGTLYVTLKPGTNTGALRNAVRQTGLQMEEDKNPPDAARGGSSPPQGATRWIVKAAS</sequence>
<reference evidence="3" key="3">
    <citation type="submission" date="2022-05" db="EMBL/GenBank/DDBJ databases">
        <authorList>
            <person name="Kunte H.-J."/>
        </authorList>
    </citation>
    <scope>NUCLEOTIDE SEQUENCE</scope>
    <source>
        <strain evidence="3">G5</strain>
    </source>
</reference>
<dbReference type="AlphaFoldDB" id="A0AAE9L1V5"/>
<protein>
    <submittedName>
        <fullName evidence="2">General secretion pathway protein GspL</fullName>
    </submittedName>
    <submittedName>
        <fullName evidence="3">Type II secretion system protein GspL</fullName>
    </submittedName>
</protein>
<dbReference type="GO" id="GO:0015627">
    <property type="term" value="C:type II protein secretion system complex"/>
    <property type="evidence" value="ECO:0007669"/>
    <property type="project" value="InterPro"/>
</dbReference>
<dbReference type="InterPro" id="IPR007812">
    <property type="entry name" value="T2SS_protein-GspL"/>
</dbReference>
<proteinExistence type="predicted"/>
<dbReference type="GO" id="GO:0015628">
    <property type="term" value="P:protein secretion by the type II secretion system"/>
    <property type="evidence" value="ECO:0007669"/>
    <property type="project" value="InterPro"/>
</dbReference>
<dbReference type="EMBL" id="VCIZ01000019">
    <property type="protein sequence ID" value="TSP09949.1"/>
    <property type="molecule type" value="Genomic_DNA"/>
</dbReference>
<dbReference type="EMBL" id="CP097330">
    <property type="protein sequence ID" value="URF04031.1"/>
    <property type="molecule type" value="Genomic_DNA"/>
</dbReference>
<dbReference type="GO" id="GO:0009276">
    <property type="term" value="C:Gram-negative-bacterium-type cell wall"/>
    <property type="evidence" value="ECO:0007669"/>
    <property type="project" value="InterPro"/>
</dbReference>
<evidence type="ECO:0000313" key="2">
    <source>
        <dbReference type="EMBL" id="TSP09949.1"/>
    </source>
</evidence>
<accession>A0AAE9L1V5</accession>
<keyword evidence="4" id="KW-1185">Reference proteome</keyword>
<dbReference type="InterPro" id="IPR043129">
    <property type="entry name" value="ATPase_NBD"/>
</dbReference>
<organism evidence="3 5">
    <name type="scientific">Cupriavidus campinensis</name>
    <dbReference type="NCBI Taxonomy" id="151783"/>
    <lineage>
        <taxon>Bacteria</taxon>
        <taxon>Pseudomonadati</taxon>
        <taxon>Pseudomonadota</taxon>
        <taxon>Betaproteobacteria</taxon>
        <taxon>Burkholderiales</taxon>
        <taxon>Burkholderiaceae</taxon>
        <taxon>Cupriavidus</taxon>
    </lineage>
</organism>